<sequence length="465" mass="53699">MDTKDSFDIFISKNFVRFSGKENAFEWLDETESKFNEFRMVRSLRFRAIPMLIEGDIELKYFRVREYIRTFDDFYVFLLSLYDLEFSTSSEGQFFLKLLDNQFDNPSNGKVQCSDEHDYCQIKSIDYFCESLSSEFETNCSFPSEQKFLPIVTENISNEEFLIPTTLTDNVMERCLDSFDNISSEKETNETCSSITVAFGATNTIGEIPVKKLLMTTTDYSFVVIDQVLNDLCETTVNDICYDSSQYFWIFKISVINEIEYSSSGIIEEYKFLLASKSIETKLLQMDNFLYEYESSDYNILHKSKAEQCYNALLNVISPSNTLFLTCNGGLGWIAYKKNQYQLTSNRNFILAWDTLKILIKLSGIKEPENIYIINTFGIVANTGTKNCWLKLAQGRCTIHNIHEEINNTKAFLDITLKDLPVNYYAIALGYEKLGRVCTSNNEMLKMDNGFELAVECYNMSAGVY</sequence>
<reference evidence="1" key="1">
    <citation type="submission" date="2021-02" db="EMBL/GenBank/DDBJ databases">
        <authorList>
            <person name="Nowell W R."/>
        </authorList>
    </citation>
    <scope>NUCLEOTIDE SEQUENCE</scope>
</reference>
<evidence type="ECO:0000313" key="1">
    <source>
        <dbReference type="EMBL" id="CAF3127377.1"/>
    </source>
</evidence>
<evidence type="ECO:0000313" key="2">
    <source>
        <dbReference type="Proteomes" id="UP000663825"/>
    </source>
</evidence>
<dbReference type="Proteomes" id="UP000663825">
    <property type="component" value="Unassembled WGS sequence"/>
</dbReference>
<name>A0A817NVE5_9BILA</name>
<organism evidence="1 2">
    <name type="scientific">Rotaria socialis</name>
    <dbReference type="NCBI Taxonomy" id="392032"/>
    <lineage>
        <taxon>Eukaryota</taxon>
        <taxon>Metazoa</taxon>
        <taxon>Spiralia</taxon>
        <taxon>Gnathifera</taxon>
        <taxon>Rotifera</taxon>
        <taxon>Eurotatoria</taxon>
        <taxon>Bdelloidea</taxon>
        <taxon>Philodinida</taxon>
        <taxon>Philodinidae</taxon>
        <taxon>Rotaria</taxon>
    </lineage>
</organism>
<gene>
    <name evidence="1" type="ORF">TIS948_LOCUS8338</name>
</gene>
<dbReference type="EMBL" id="CAJNXB010001064">
    <property type="protein sequence ID" value="CAF3127377.1"/>
    <property type="molecule type" value="Genomic_DNA"/>
</dbReference>
<proteinExistence type="predicted"/>
<comment type="caution">
    <text evidence="1">The sequence shown here is derived from an EMBL/GenBank/DDBJ whole genome shotgun (WGS) entry which is preliminary data.</text>
</comment>
<accession>A0A817NVE5</accession>
<protein>
    <submittedName>
        <fullName evidence="1">Uncharacterized protein</fullName>
    </submittedName>
</protein>
<dbReference type="AlphaFoldDB" id="A0A817NVE5"/>